<protein>
    <submittedName>
        <fullName evidence="3">G protein-coupled receptor</fullName>
    </submittedName>
</protein>
<proteinExistence type="predicted"/>
<evidence type="ECO:0000313" key="3">
    <source>
        <dbReference type="WBParaSite" id="Pan_g6780.t1"/>
    </source>
</evidence>
<reference evidence="2" key="1">
    <citation type="journal article" date="2013" name="Genetics">
        <title>The draft genome and transcriptome of Panagrellus redivivus are shaped by the harsh demands of a free-living lifestyle.</title>
        <authorList>
            <person name="Srinivasan J."/>
            <person name="Dillman A.R."/>
            <person name="Macchietto M.G."/>
            <person name="Heikkinen L."/>
            <person name="Lakso M."/>
            <person name="Fracchia K.M."/>
            <person name="Antoshechkin I."/>
            <person name="Mortazavi A."/>
            <person name="Wong G."/>
            <person name="Sternberg P.W."/>
        </authorList>
    </citation>
    <scope>NUCLEOTIDE SEQUENCE [LARGE SCALE GENOMIC DNA]</scope>
    <source>
        <strain evidence="2">MT8872</strain>
    </source>
</reference>
<keyword evidence="2" id="KW-1185">Reference proteome</keyword>
<name>A0A7E4W4M5_PANRE</name>
<accession>A0A7E4W4M5</accession>
<evidence type="ECO:0000256" key="1">
    <source>
        <dbReference type="SAM" id="MobiDB-lite"/>
    </source>
</evidence>
<dbReference type="AlphaFoldDB" id="A0A7E4W4M5"/>
<feature type="region of interest" description="Disordered" evidence="1">
    <location>
        <begin position="218"/>
        <end position="250"/>
    </location>
</feature>
<sequence length="277" mass="32430">MFVAFATNKTIPILFAITEPNRNTLKNHVAGAFVTLMALIPFDVSRYRFICLCQRQLCYNPLYRAVVQMYDGFVDDLERRNIEHRFVANGVIATKADLLCCCNGQNVVFWEEHWMWPVRMYNTFVQRIKMEEHWIWQVSIARRHDMLLSECCKEEHWIWHHRHVAVSKTTSTTVQEGTMGRNIGNGGHLRSQYIETGSMLTQWTYSVKFTTNAIERNIGDGTSNPLQVKPDRRRSNVRQTNESSKTDRTNDRNTAQLKFFFVFFALVTTNKLMFNTI</sequence>
<reference evidence="3" key="2">
    <citation type="submission" date="2020-10" db="UniProtKB">
        <authorList>
            <consortium name="WormBaseParasite"/>
        </authorList>
    </citation>
    <scope>IDENTIFICATION</scope>
</reference>
<dbReference type="WBParaSite" id="Pan_g6780.t1">
    <property type="protein sequence ID" value="Pan_g6780.t1"/>
    <property type="gene ID" value="Pan_g6780"/>
</dbReference>
<evidence type="ECO:0000313" key="2">
    <source>
        <dbReference type="Proteomes" id="UP000492821"/>
    </source>
</evidence>
<organism evidence="2 3">
    <name type="scientific">Panagrellus redivivus</name>
    <name type="common">Microworm</name>
    <dbReference type="NCBI Taxonomy" id="6233"/>
    <lineage>
        <taxon>Eukaryota</taxon>
        <taxon>Metazoa</taxon>
        <taxon>Ecdysozoa</taxon>
        <taxon>Nematoda</taxon>
        <taxon>Chromadorea</taxon>
        <taxon>Rhabditida</taxon>
        <taxon>Tylenchina</taxon>
        <taxon>Panagrolaimomorpha</taxon>
        <taxon>Panagrolaimoidea</taxon>
        <taxon>Panagrolaimidae</taxon>
        <taxon>Panagrellus</taxon>
    </lineage>
</organism>
<dbReference type="Proteomes" id="UP000492821">
    <property type="component" value="Unassembled WGS sequence"/>
</dbReference>